<evidence type="ECO:0000313" key="2">
    <source>
        <dbReference type="Proteomes" id="UP000307702"/>
    </source>
</evidence>
<gene>
    <name evidence="1" type="ORF">FCS21_12965</name>
</gene>
<reference evidence="1 2" key="1">
    <citation type="submission" date="2019-05" db="EMBL/GenBank/DDBJ databases">
        <title>Colwellia ponticola sp. nov., isolated from seawater.</title>
        <authorList>
            <person name="Yoon J.-H."/>
        </authorList>
    </citation>
    <scope>NUCLEOTIDE SEQUENCE [LARGE SCALE GENOMIC DNA]</scope>
    <source>
        <strain evidence="1 2">OISW-25</strain>
    </source>
</reference>
<dbReference type="EMBL" id="SZVP01000014">
    <property type="protein sequence ID" value="TMM43282.1"/>
    <property type="molecule type" value="Genomic_DNA"/>
</dbReference>
<organism evidence="1 2">
    <name type="scientific">Colwellia ponticola</name>
    <dbReference type="NCBI Taxonomy" id="2304625"/>
    <lineage>
        <taxon>Bacteria</taxon>
        <taxon>Pseudomonadati</taxon>
        <taxon>Pseudomonadota</taxon>
        <taxon>Gammaproteobacteria</taxon>
        <taxon>Alteromonadales</taxon>
        <taxon>Colwelliaceae</taxon>
        <taxon>Colwellia</taxon>
    </lineage>
</organism>
<protein>
    <submittedName>
        <fullName evidence="1">Uncharacterized protein</fullName>
    </submittedName>
</protein>
<accession>A0A8H2JLR9</accession>
<comment type="caution">
    <text evidence="1">The sequence shown here is derived from an EMBL/GenBank/DDBJ whole genome shotgun (WGS) entry which is preliminary data.</text>
</comment>
<dbReference type="AlphaFoldDB" id="A0A8H2JLR9"/>
<dbReference type="OrthoDB" id="6107162at2"/>
<evidence type="ECO:0000313" key="1">
    <source>
        <dbReference type="EMBL" id="TMM43282.1"/>
    </source>
</evidence>
<keyword evidence="2" id="KW-1185">Reference proteome</keyword>
<dbReference type="RefSeq" id="WP_138623972.1">
    <property type="nucleotide sequence ID" value="NZ_SZVP01000014.1"/>
</dbReference>
<sequence length="71" mass="8083">MEANNTDDNKHGIGHFEGLKTAIVNGEEELVKELLSDEPMLEIERSYLIDLAYLNKHHTIIKLLKAIPVKE</sequence>
<name>A0A8H2JLR9_9GAMM</name>
<proteinExistence type="predicted"/>
<dbReference type="Proteomes" id="UP000307702">
    <property type="component" value="Unassembled WGS sequence"/>
</dbReference>